<keyword evidence="3" id="KW-1185">Reference proteome</keyword>
<sequence>MPRDTGERQRRETTPRDNAKSQSRETLARDTGERHHRETTARDTSERQCRETMPGDTEKFIIPQHLVSAVEPDGGSTGHGKRHGNRIGGILERSDSGVEMLGFPSQQSALYTGTLLSLSLELNMLFTSPYIPSITSLTFHRHFVLHDCQQQIFLTRRSNLSCMVAHSW</sequence>
<organism evidence="2 3">
    <name type="scientific">Clarias magur</name>
    <name type="common">Asian catfish</name>
    <name type="synonym">Macropteronotus magur</name>
    <dbReference type="NCBI Taxonomy" id="1594786"/>
    <lineage>
        <taxon>Eukaryota</taxon>
        <taxon>Metazoa</taxon>
        <taxon>Chordata</taxon>
        <taxon>Craniata</taxon>
        <taxon>Vertebrata</taxon>
        <taxon>Euteleostomi</taxon>
        <taxon>Actinopterygii</taxon>
        <taxon>Neopterygii</taxon>
        <taxon>Teleostei</taxon>
        <taxon>Ostariophysi</taxon>
        <taxon>Siluriformes</taxon>
        <taxon>Clariidae</taxon>
        <taxon>Clarias</taxon>
    </lineage>
</organism>
<name>A0A8J4T0C3_CLAMG</name>
<feature type="compositionally biased region" description="Basic and acidic residues" evidence="1">
    <location>
        <begin position="1"/>
        <end position="50"/>
    </location>
</feature>
<feature type="region of interest" description="Disordered" evidence="1">
    <location>
        <begin position="1"/>
        <end position="56"/>
    </location>
</feature>
<comment type="caution">
    <text evidence="2">The sequence shown here is derived from an EMBL/GenBank/DDBJ whole genome shotgun (WGS) entry which is preliminary data.</text>
</comment>
<gene>
    <name evidence="2" type="ORF">DAT39_023476</name>
</gene>
<evidence type="ECO:0000313" key="3">
    <source>
        <dbReference type="Proteomes" id="UP000727407"/>
    </source>
</evidence>
<protein>
    <submittedName>
        <fullName evidence="2">Uncharacterized protein</fullName>
    </submittedName>
</protein>
<dbReference type="EMBL" id="QNUK01001821">
    <property type="protein sequence ID" value="KAF5880021.1"/>
    <property type="molecule type" value="Genomic_DNA"/>
</dbReference>
<evidence type="ECO:0000313" key="2">
    <source>
        <dbReference type="EMBL" id="KAF5880021.1"/>
    </source>
</evidence>
<evidence type="ECO:0000256" key="1">
    <source>
        <dbReference type="SAM" id="MobiDB-lite"/>
    </source>
</evidence>
<accession>A0A8J4T0C3</accession>
<dbReference type="Proteomes" id="UP000727407">
    <property type="component" value="Unassembled WGS sequence"/>
</dbReference>
<proteinExistence type="predicted"/>
<dbReference type="AlphaFoldDB" id="A0A8J4T0C3"/>
<dbReference type="OrthoDB" id="264354at2759"/>
<reference evidence="2" key="1">
    <citation type="submission" date="2020-07" db="EMBL/GenBank/DDBJ databases">
        <title>Clarias magur genome sequencing, assembly and annotation.</title>
        <authorList>
            <person name="Kushwaha B."/>
            <person name="Kumar R."/>
            <person name="Das P."/>
            <person name="Joshi C.G."/>
            <person name="Kumar D."/>
            <person name="Nagpure N.S."/>
            <person name="Pandey M."/>
            <person name="Agarwal S."/>
            <person name="Srivastava S."/>
            <person name="Singh M."/>
            <person name="Sahoo L."/>
            <person name="Jayasankar P."/>
            <person name="Meher P.K."/>
            <person name="Koringa P.G."/>
            <person name="Iquebal M.A."/>
            <person name="Das S.P."/>
            <person name="Bit A."/>
            <person name="Patnaik S."/>
            <person name="Patel N."/>
            <person name="Shah T.M."/>
            <person name="Hinsu A."/>
            <person name="Jena J.K."/>
        </authorList>
    </citation>
    <scope>NUCLEOTIDE SEQUENCE</scope>
    <source>
        <strain evidence="2">CIFAMagur01</strain>
        <tissue evidence="2">Testis</tissue>
    </source>
</reference>